<gene>
    <name evidence="1" type="ORF">G6F50_013062</name>
</gene>
<dbReference type="AlphaFoldDB" id="A0A9P7CH98"/>
<name>A0A9P7CH98_9FUNG</name>
<dbReference type="Proteomes" id="UP000740926">
    <property type="component" value="Unassembled WGS sequence"/>
</dbReference>
<evidence type="ECO:0000313" key="1">
    <source>
        <dbReference type="EMBL" id="KAG1553244.1"/>
    </source>
</evidence>
<accession>A0A9P7CH98</accession>
<protein>
    <submittedName>
        <fullName evidence="1">Uncharacterized protein</fullName>
    </submittedName>
</protein>
<keyword evidence="2" id="KW-1185">Reference proteome</keyword>
<evidence type="ECO:0000313" key="2">
    <source>
        <dbReference type="Proteomes" id="UP000740926"/>
    </source>
</evidence>
<dbReference type="EMBL" id="JAANIU010004744">
    <property type="protein sequence ID" value="KAG1553244.1"/>
    <property type="molecule type" value="Genomic_DNA"/>
</dbReference>
<organism evidence="1 2">
    <name type="scientific">Rhizopus delemar</name>
    <dbReference type="NCBI Taxonomy" id="936053"/>
    <lineage>
        <taxon>Eukaryota</taxon>
        <taxon>Fungi</taxon>
        <taxon>Fungi incertae sedis</taxon>
        <taxon>Mucoromycota</taxon>
        <taxon>Mucoromycotina</taxon>
        <taxon>Mucoromycetes</taxon>
        <taxon>Mucorales</taxon>
        <taxon>Mucorineae</taxon>
        <taxon>Rhizopodaceae</taxon>
        <taxon>Rhizopus</taxon>
    </lineage>
</organism>
<comment type="caution">
    <text evidence="1">The sequence shown here is derived from an EMBL/GenBank/DDBJ whole genome shotgun (WGS) entry which is preliminary data.</text>
</comment>
<reference evidence="1 2" key="1">
    <citation type="journal article" date="2020" name="Microb. Genom.">
        <title>Genetic diversity of clinical and environmental Mucorales isolates obtained from an investigation of mucormycosis cases among solid organ transplant recipients.</title>
        <authorList>
            <person name="Nguyen M.H."/>
            <person name="Kaul D."/>
            <person name="Muto C."/>
            <person name="Cheng S.J."/>
            <person name="Richter R.A."/>
            <person name="Bruno V.M."/>
            <person name="Liu G."/>
            <person name="Beyhan S."/>
            <person name="Sundermann A.J."/>
            <person name="Mounaud S."/>
            <person name="Pasculle A.W."/>
            <person name="Nierman W.C."/>
            <person name="Driscoll E."/>
            <person name="Cumbie R."/>
            <person name="Clancy C.J."/>
            <person name="Dupont C.L."/>
        </authorList>
    </citation>
    <scope>NUCLEOTIDE SEQUENCE [LARGE SCALE GENOMIC DNA]</scope>
    <source>
        <strain evidence="1 2">GL24</strain>
    </source>
</reference>
<sequence length="116" mass="12508">MAFKHFRESLDAVDEVIGGVLVLPAQPHPHEHGEPPPDLGLVQQRHVAVDVTAFLQQPHPAQAGRWRQAHLTGQLQVLQASVPLQGVEDAPLKIVELVLHEIPPVSAMAAGNSNLP</sequence>
<proteinExistence type="predicted"/>